<dbReference type="AlphaFoldDB" id="A0A0N4UF05"/>
<name>A0A0N4UF05_DRAME</name>
<dbReference type="Proteomes" id="UP000274756">
    <property type="component" value="Unassembled WGS sequence"/>
</dbReference>
<reference evidence="5" key="1">
    <citation type="submission" date="2016-04" db="UniProtKB">
        <authorList>
            <consortium name="WormBaseParasite"/>
        </authorList>
    </citation>
    <scope>IDENTIFICATION</scope>
</reference>
<proteinExistence type="predicted"/>
<evidence type="ECO:0000313" key="4">
    <source>
        <dbReference type="Proteomes" id="UP000274756"/>
    </source>
</evidence>
<gene>
    <name evidence="2" type="ORF">DME_LOCUS928</name>
</gene>
<accession>A0A0N4UF05</accession>
<protein>
    <submittedName>
        <fullName evidence="5">ANK_REP_REGION domain-containing protein</fullName>
    </submittedName>
</protein>
<evidence type="ECO:0000313" key="3">
    <source>
        <dbReference type="Proteomes" id="UP000038040"/>
    </source>
</evidence>
<evidence type="ECO:0000313" key="5">
    <source>
        <dbReference type="WBParaSite" id="DME_0000598901-mRNA-1"/>
    </source>
</evidence>
<keyword evidence="4" id="KW-1185">Reference proteome</keyword>
<reference evidence="2 4" key="2">
    <citation type="submission" date="2018-11" db="EMBL/GenBank/DDBJ databases">
        <authorList>
            <consortium name="Pathogen Informatics"/>
        </authorList>
    </citation>
    <scope>NUCLEOTIDE SEQUENCE [LARGE SCALE GENOMIC DNA]</scope>
</reference>
<feature type="compositionally biased region" description="Low complexity" evidence="1">
    <location>
        <begin position="160"/>
        <end position="173"/>
    </location>
</feature>
<sequence>MAQVPTNNVFYEQAKYSEYGNWTPNHSELHSHNNNSNMNLISGSRHHSALQDPSKFPMISFLLNPSHIIAKVDVKNAILELSDIVGHSVLDFCCREDVNVLKILLESVTQCHAEIQLRLGTTLLTALVYASKTGIESEPILLRCFINRCRRNSGSQSMKIPSIPSLPLSSPSPTNCPPRNIRLPNILKHSTPPHGTSSNYCDPPSNCSTSNKSPSLNSPVLSCPTTFSCIPSNGIGTSDSPSK</sequence>
<dbReference type="STRING" id="318479.A0A0N4UF05"/>
<evidence type="ECO:0000313" key="2">
    <source>
        <dbReference type="EMBL" id="VDN50955.1"/>
    </source>
</evidence>
<dbReference type="EMBL" id="UYYG01000010">
    <property type="protein sequence ID" value="VDN50955.1"/>
    <property type="molecule type" value="Genomic_DNA"/>
</dbReference>
<evidence type="ECO:0000256" key="1">
    <source>
        <dbReference type="SAM" id="MobiDB-lite"/>
    </source>
</evidence>
<dbReference type="WBParaSite" id="DME_0000598901-mRNA-1">
    <property type="protein sequence ID" value="DME_0000598901-mRNA-1"/>
    <property type="gene ID" value="DME_0000598901"/>
</dbReference>
<feature type="region of interest" description="Disordered" evidence="1">
    <location>
        <begin position="153"/>
        <end position="174"/>
    </location>
</feature>
<organism evidence="3 5">
    <name type="scientific">Dracunculus medinensis</name>
    <name type="common">Guinea worm</name>
    <dbReference type="NCBI Taxonomy" id="318479"/>
    <lineage>
        <taxon>Eukaryota</taxon>
        <taxon>Metazoa</taxon>
        <taxon>Ecdysozoa</taxon>
        <taxon>Nematoda</taxon>
        <taxon>Chromadorea</taxon>
        <taxon>Rhabditida</taxon>
        <taxon>Spirurina</taxon>
        <taxon>Dracunculoidea</taxon>
        <taxon>Dracunculidae</taxon>
        <taxon>Dracunculus</taxon>
    </lineage>
</organism>
<dbReference type="Proteomes" id="UP000038040">
    <property type="component" value="Unplaced"/>
</dbReference>